<organism evidence="2 3">
    <name type="scientific">Actinoallomurus vinaceus</name>
    <dbReference type="NCBI Taxonomy" id="1080074"/>
    <lineage>
        <taxon>Bacteria</taxon>
        <taxon>Bacillati</taxon>
        <taxon>Actinomycetota</taxon>
        <taxon>Actinomycetes</taxon>
        <taxon>Streptosporangiales</taxon>
        <taxon>Thermomonosporaceae</taxon>
        <taxon>Actinoallomurus</taxon>
    </lineage>
</organism>
<protein>
    <submittedName>
        <fullName evidence="2">Uncharacterized protein</fullName>
    </submittedName>
</protein>
<reference evidence="3" key="1">
    <citation type="journal article" date="2019" name="Int. J. Syst. Evol. Microbiol.">
        <title>The Global Catalogue of Microorganisms (GCM) 10K type strain sequencing project: providing services to taxonomists for standard genome sequencing and annotation.</title>
        <authorList>
            <consortium name="The Broad Institute Genomics Platform"/>
            <consortium name="The Broad Institute Genome Sequencing Center for Infectious Disease"/>
            <person name="Wu L."/>
            <person name="Ma J."/>
        </authorList>
    </citation>
    <scope>NUCLEOTIDE SEQUENCE [LARGE SCALE GENOMIC DNA]</scope>
    <source>
        <strain evidence="3">JCM 17939</strain>
    </source>
</reference>
<comment type="caution">
    <text evidence="2">The sequence shown here is derived from an EMBL/GenBank/DDBJ whole genome shotgun (WGS) entry which is preliminary data.</text>
</comment>
<proteinExistence type="predicted"/>
<evidence type="ECO:0000313" key="2">
    <source>
        <dbReference type="EMBL" id="GAA4636804.1"/>
    </source>
</evidence>
<name>A0ABP8UQ79_9ACTN</name>
<dbReference type="Proteomes" id="UP001501442">
    <property type="component" value="Unassembled WGS sequence"/>
</dbReference>
<dbReference type="EMBL" id="BAABHK010000018">
    <property type="protein sequence ID" value="GAA4636804.1"/>
    <property type="molecule type" value="Genomic_DNA"/>
</dbReference>
<evidence type="ECO:0000256" key="1">
    <source>
        <dbReference type="SAM" id="MobiDB-lite"/>
    </source>
</evidence>
<evidence type="ECO:0000313" key="3">
    <source>
        <dbReference type="Proteomes" id="UP001501442"/>
    </source>
</evidence>
<gene>
    <name evidence="2" type="ORF">GCM10023196_088000</name>
</gene>
<accession>A0ABP8UQ79</accession>
<keyword evidence="3" id="KW-1185">Reference proteome</keyword>
<dbReference type="RefSeq" id="WP_345439769.1">
    <property type="nucleotide sequence ID" value="NZ_BAABHK010000018.1"/>
</dbReference>
<sequence length="105" mass="11560">MHAARVTPAPSTPRPADPRRSRLERLGEAVEAKTDLRAQVRQATHSGPAVLRIVNPTAPDLKEDLTCDLLDERWSLVWSWGDVLGPADDIEDAVSAIERVLTVRS</sequence>
<feature type="region of interest" description="Disordered" evidence="1">
    <location>
        <begin position="1"/>
        <end position="22"/>
    </location>
</feature>